<feature type="compositionally biased region" description="Basic and acidic residues" evidence="1">
    <location>
        <begin position="9"/>
        <end position="21"/>
    </location>
</feature>
<dbReference type="PANTHER" id="PTHR15288:SF0">
    <property type="entry name" value="UDENN DOMAIN-CONTAINING PROTEIN"/>
    <property type="match status" value="1"/>
</dbReference>
<feature type="compositionally biased region" description="Basic and acidic residues" evidence="1">
    <location>
        <begin position="48"/>
        <end position="67"/>
    </location>
</feature>
<name>A0A443RAV1_9ACAR</name>
<evidence type="ECO:0000259" key="2">
    <source>
        <dbReference type="PROSITE" id="PS50211"/>
    </source>
</evidence>
<dbReference type="STRING" id="1965070.A0A443RAV1"/>
<evidence type="ECO:0000313" key="4">
    <source>
        <dbReference type="Proteomes" id="UP000285301"/>
    </source>
</evidence>
<reference evidence="3 4" key="1">
    <citation type="journal article" date="2018" name="Gigascience">
        <title>Genomes of trombidid mites reveal novel predicted allergens and laterally-transferred genes associated with secondary metabolism.</title>
        <authorList>
            <person name="Dong X."/>
            <person name="Chaisiri K."/>
            <person name="Xia D."/>
            <person name="Armstrong S.D."/>
            <person name="Fang Y."/>
            <person name="Donnelly M.J."/>
            <person name="Kadowaki T."/>
            <person name="McGarry J.W."/>
            <person name="Darby A.C."/>
            <person name="Makepeace B.L."/>
        </authorList>
    </citation>
    <scope>NUCLEOTIDE SEQUENCE [LARGE SCALE GENOMIC DNA]</scope>
    <source>
        <strain evidence="3">UoL-WK</strain>
    </source>
</reference>
<dbReference type="PANTHER" id="PTHR15288">
    <property type="entry name" value="DENN DOMAIN-CONTAINING PROTEIN 2"/>
    <property type="match status" value="1"/>
</dbReference>
<dbReference type="InterPro" id="IPR043153">
    <property type="entry name" value="DENN_C"/>
</dbReference>
<dbReference type="EMBL" id="NCKU01001337">
    <property type="protein sequence ID" value="RWS12386.1"/>
    <property type="molecule type" value="Genomic_DNA"/>
</dbReference>
<keyword evidence="4" id="KW-1185">Reference proteome</keyword>
<feature type="region of interest" description="Disordered" evidence="1">
    <location>
        <begin position="103"/>
        <end position="123"/>
    </location>
</feature>
<dbReference type="InterPro" id="IPR001194">
    <property type="entry name" value="cDENN_dom"/>
</dbReference>
<sequence length="654" mass="75549">MRSLSPAMKRRDAFRRTDKPDLFPNGEQVPKVKRSPPSNVSSPILSSEDDKSPSDETRTVNETKKMFESPNQENLAPKAPSKPPRTFAHDIYVKQKAAIKKPPIPDFESHLSPNSSLRSGELRRRSRSLEHIYAEPLPVTATSNRKQRASLEVEPYCVTPLFSTPVSTPSKPCTVREIIKNSFGVLRKLTRQKSSDDIDTRTESSDSGSEASLKDLKERLIYVQTIKKSFSRSATHYYSTDQMKSPALCRCCLILDDDDEKRQTVPYNVEVVNFEAVSHLITSGREIDTKFYWFTMYTKGDLFLYAYCFRQKNEKRTICLLSDVFFPELFHRIFNTFFTQTEIKVELIDYLRSKSCALPGEMLTFNNQTVLIPFDCQITITTPSILLNFFSAETLIKAVSTLVHERRVILVSKSIQTLFISSQSLISLIYPFAWDYVYMPLIPSEMLEFYASLNGIPYVIGLKSSDLHPFLRKARRRESKILVIDLDNGSVVTEVGDESEIIPYKIQRAVINALNLSRNMTDPKENYRDLVVREAFIQMFIELIGTARCYIANGEFKTQYFINSIRSKNIQMFAHWFCETRLFEAFIKYCHLRHIQSQIQPLFNKQRRMGTFERETQMACKAICVDLFKVKTDEKGTEKKIWPLRNINIFQTHS</sequence>
<feature type="domain" description="UDENN" evidence="2">
    <location>
        <begin position="229"/>
        <end position="597"/>
    </location>
</feature>
<dbReference type="OrthoDB" id="10266080at2759"/>
<accession>A0A443RAV1</accession>
<evidence type="ECO:0000256" key="1">
    <source>
        <dbReference type="SAM" id="MobiDB-lite"/>
    </source>
</evidence>
<dbReference type="InterPro" id="IPR037516">
    <property type="entry name" value="Tripartite_DENN"/>
</dbReference>
<dbReference type="PROSITE" id="PS50211">
    <property type="entry name" value="DENN"/>
    <property type="match status" value="1"/>
</dbReference>
<dbReference type="Pfam" id="PF02141">
    <property type="entry name" value="DENN"/>
    <property type="match status" value="1"/>
</dbReference>
<organism evidence="3 4">
    <name type="scientific">Dinothrombium tinctorium</name>
    <dbReference type="NCBI Taxonomy" id="1965070"/>
    <lineage>
        <taxon>Eukaryota</taxon>
        <taxon>Metazoa</taxon>
        <taxon>Ecdysozoa</taxon>
        <taxon>Arthropoda</taxon>
        <taxon>Chelicerata</taxon>
        <taxon>Arachnida</taxon>
        <taxon>Acari</taxon>
        <taxon>Acariformes</taxon>
        <taxon>Trombidiformes</taxon>
        <taxon>Prostigmata</taxon>
        <taxon>Anystina</taxon>
        <taxon>Parasitengona</taxon>
        <taxon>Trombidioidea</taxon>
        <taxon>Trombidiidae</taxon>
        <taxon>Dinothrombium</taxon>
    </lineage>
</organism>
<gene>
    <name evidence="3" type="ORF">B4U79_07433</name>
</gene>
<proteinExistence type="predicted"/>
<comment type="caution">
    <text evidence="3">The sequence shown here is derived from an EMBL/GenBank/DDBJ whole genome shotgun (WGS) entry which is preliminary data.</text>
</comment>
<feature type="compositionally biased region" description="Polar residues" evidence="1">
    <location>
        <begin position="36"/>
        <end position="45"/>
    </location>
</feature>
<dbReference type="Gene3D" id="3.40.50.11500">
    <property type="match status" value="1"/>
</dbReference>
<feature type="region of interest" description="Disordered" evidence="1">
    <location>
        <begin position="1"/>
        <end position="86"/>
    </location>
</feature>
<evidence type="ECO:0000313" key="3">
    <source>
        <dbReference type="EMBL" id="RWS12386.1"/>
    </source>
</evidence>
<dbReference type="SMART" id="SM00799">
    <property type="entry name" value="DENN"/>
    <property type="match status" value="1"/>
</dbReference>
<dbReference type="AlphaFoldDB" id="A0A443RAV1"/>
<dbReference type="Proteomes" id="UP000285301">
    <property type="component" value="Unassembled WGS sequence"/>
</dbReference>
<protein>
    <recommendedName>
        <fullName evidence="2">UDENN domain-containing protein</fullName>
    </recommendedName>
</protein>
<dbReference type="InterPro" id="IPR051942">
    <property type="entry name" value="DENN_domain_containing_2"/>
</dbReference>